<evidence type="ECO:0000313" key="3">
    <source>
        <dbReference type="Proteomes" id="UP000199021"/>
    </source>
</evidence>
<accession>A0A1H9N1L7</accession>
<evidence type="ECO:0000256" key="1">
    <source>
        <dbReference type="SAM" id="SignalP"/>
    </source>
</evidence>
<sequence>MKTNSLPLLLLLCIGLLSWSSCVDDTDDPLVDSLNYDGPNFTAPNNGIGFTTFAAYFPENEVRPFIGRTLESVEFWLERIPLNTNVIIYDEGPDDLAPGDEIYRINLNNRINNTGWITHRIPGGIQLAGGGIWLAVETEIDAVGQSVGCDQGRNYSPNGDRLQTPDGTWTSFNTITGSEQINWNIRGLLAVE</sequence>
<dbReference type="AlphaFoldDB" id="A0A1H9N1L7"/>
<proteinExistence type="predicted"/>
<feature type="chain" id="PRO_5011675095" evidence="1">
    <location>
        <begin position="24"/>
        <end position="192"/>
    </location>
</feature>
<dbReference type="RefSeq" id="WP_090172674.1">
    <property type="nucleotide sequence ID" value="NZ_FOFB01000033.1"/>
</dbReference>
<keyword evidence="3" id="KW-1185">Reference proteome</keyword>
<evidence type="ECO:0000313" key="2">
    <source>
        <dbReference type="EMBL" id="SER29711.1"/>
    </source>
</evidence>
<protein>
    <submittedName>
        <fullName evidence="2">Uncharacterized protein</fullName>
    </submittedName>
</protein>
<dbReference type="PROSITE" id="PS51257">
    <property type="entry name" value="PROKAR_LIPOPROTEIN"/>
    <property type="match status" value="1"/>
</dbReference>
<dbReference type="STRING" id="478744.SAMN05444359_1335"/>
<name>A0A1H9N1L7_9BACT</name>
<dbReference type="OrthoDB" id="1494605at2"/>
<dbReference type="Proteomes" id="UP000199021">
    <property type="component" value="Unassembled WGS sequence"/>
</dbReference>
<organism evidence="2 3">
    <name type="scientific">Neolewinella agarilytica</name>
    <dbReference type="NCBI Taxonomy" id="478744"/>
    <lineage>
        <taxon>Bacteria</taxon>
        <taxon>Pseudomonadati</taxon>
        <taxon>Bacteroidota</taxon>
        <taxon>Saprospiria</taxon>
        <taxon>Saprospirales</taxon>
        <taxon>Lewinellaceae</taxon>
        <taxon>Neolewinella</taxon>
    </lineage>
</organism>
<dbReference type="EMBL" id="FOFB01000033">
    <property type="protein sequence ID" value="SER29711.1"/>
    <property type="molecule type" value="Genomic_DNA"/>
</dbReference>
<keyword evidence="1" id="KW-0732">Signal</keyword>
<dbReference type="InParanoid" id="A0A1H9N1L7"/>
<feature type="signal peptide" evidence="1">
    <location>
        <begin position="1"/>
        <end position="23"/>
    </location>
</feature>
<gene>
    <name evidence="2" type="ORF">SAMN05444359_1335</name>
</gene>
<reference evidence="3" key="1">
    <citation type="submission" date="2016-10" db="EMBL/GenBank/DDBJ databases">
        <authorList>
            <person name="Varghese N."/>
            <person name="Submissions S."/>
        </authorList>
    </citation>
    <scope>NUCLEOTIDE SEQUENCE [LARGE SCALE GENOMIC DNA]</scope>
    <source>
        <strain evidence="3">DSM 24740</strain>
    </source>
</reference>